<gene>
    <name evidence="1" type="ORF">KSU1_C0514</name>
</gene>
<dbReference type="Proteomes" id="UP000002985">
    <property type="component" value="Unassembled WGS sequence"/>
</dbReference>
<sequence length="177" mass="20651">MDFKKYKLGEKSRSLRDTIKGLIKGEFCLSENFLNKCMKDFTQVQSIKLLNGYFILNVSNIEAVLNYDSCEFNENTRSVTFKVLNLKPFYYKPFLNLIHLKFPFLKFDKDAEKTRLLTCHLNKIPALKDNKIVNSRYLSYLTVKYIKCTEGKVAVKLKIPLKALKDKLFKDSVPKSN</sequence>
<keyword evidence="2" id="KW-1185">Reference proteome</keyword>
<comment type="caution">
    <text evidence="1">The sequence shown here is derived from an EMBL/GenBank/DDBJ whole genome shotgun (WGS) entry which is preliminary data.</text>
</comment>
<protein>
    <submittedName>
        <fullName evidence="1">Uncharacterized protein</fullName>
    </submittedName>
</protein>
<dbReference type="AlphaFoldDB" id="I3IK65"/>
<reference evidence="1 2" key="1">
    <citation type="journal article" date="2012" name="FEBS Lett.">
        <title>Anammox organism KSU-1 expresses a NirK-type copper-containing nitrite reductase instead of a NirS-type with cytochrome cd1.</title>
        <authorList>
            <person name="Hira D."/>
            <person name="Toh H."/>
            <person name="Migita C.T."/>
            <person name="Okubo H."/>
            <person name="Nishiyama T."/>
            <person name="Hattori M."/>
            <person name="Furukawa K."/>
            <person name="Fujii T."/>
        </authorList>
    </citation>
    <scope>NUCLEOTIDE SEQUENCE [LARGE SCALE GENOMIC DNA]</scope>
</reference>
<accession>I3IK65</accession>
<dbReference type="OrthoDB" id="9850245at2"/>
<dbReference type="eggNOG" id="ENOG502ZV79">
    <property type="taxonomic scope" value="Bacteria"/>
</dbReference>
<name>I3IK65_9BACT</name>
<dbReference type="EMBL" id="BAFH01000003">
    <property type="protein sequence ID" value="GAB62110.1"/>
    <property type="molecule type" value="Genomic_DNA"/>
</dbReference>
<proteinExistence type="predicted"/>
<organism evidence="1 2">
    <name type="scientific">Candidatus Jettenia caeni</name>
    <dbReference type="NCBI Taxonomy" id="247490"/>
    <lineage>
        <taxon>Bacteria</taxon>
        <taxon>Pseudomonadati</taxon>
        <taxon>Planctomycetota</taxon>
        <taxon>Candidatus Brocadiia</taxon>
        <taxon>Candidatus Brocadiales</taxon>
        <taxon>Candidatus Brocadiaceae</taxon>
        <taxon>Candidatus Jettenia</taxon>
    </lineage>
</organism>
<evidence type="ECO:0000313" key="1">
    <source>
        <dbReference type="EMBL" id="GAB62110.1"/>
    </source>
</evidence>
<evidence type="ECO:0000313" key="2">
    <source>
        <dbReference type="Proteomes" id="UP000002985"/>
    </source>
</evidence>